<evidence type="ECO:0000313" key="2">
    <source>
        <dbReference type="EMBL" id="SVB97529.1"/>
    </source>
</evidence>
<evidence type="ECO:0008006" key="3">
    <source>
        <dbReference type="Google" id="ProtNLM"/>
    </source>
</evidence>
<sequence length="377" mass="40601">QSGQYSVTSGGDIGDGPAIEIPRDLQMTTDKQLLLLDSGLDVILEVDPLTGDRRQRGQGFEIPVALEVTNEDWLVADNGQGVVWQLSELDPNPVALTRVGVGEGSSLSSPADVISVSGGWLTVDQSSGELIRIDAETSNRTLEADGFGVPVSLIEDPARQHIYVLDAQFNFSGVRVYEPQTASVRQLASPGVGTGPLLFQPRQLLLESNRLLILETLLARVLSLDVNSGERDIFASEEVGEGEPLSGVTRFTLDKSRNILYLLDRVRGRILQLELESGLRSEILSVNSGSAWQDIQYDPEADRLLILDRSGSQIYTYDLTGQVLSTLSGDGVGRGDLPANAVAFHAMPHSLVAVVDAGLDALFVVDLESGDRVIVSR</sequence>
<feature type="region of interest" description="Disordered" evidence="1">
    <location>
        <begin position="1"/>
        <end position="20"/>
    </location>
</feature>
<accession>A0A382IE37</accession>
<dbReference type="SUPFAM" id="SSF75011">
    <property type="entry name" value="3-carboxy-cis,cis-mucoante lactonizing enzyme"/>
    <property type="match status" value="1"/>
</dbReference>
<dbReference type="EMBL" id="UINC01066624">
    <property type="protein sequence ID" value="SVB97529.1"/>
    <property type="molecule type" value="Genomic_DNA"/>
</dbReference>
<dbReference type="SUPFAM" id="SSF63829">
    <property type="entry name" value="Calcium-dependent phosphotriesterase"/>
    <property type="match status" value="1"/>
</dbReference>
<proteinExistence type="predicted"/>
<protein>
    <recommendedName>
        <fullName evidence="3">SMP-30/Gluconolactonase/LRE-like region domain-containing protein</fullName>
    </recommendedName>
</protein>
<evidence type="ECO:0000256" key="1">
    <source>
        <dbReference type="SAM" id="MobiDB-lite"/>
    </source>
</evidence>
<reference evidence="2" key="1">
    <citation type="submission" date="2018-05" db="EMBL/GenBank/DDBJ databases">
        <authorList>
            <person name="Lanie J.A."/>
            <person name="Ng W.-L."/>
            <person name="Kazmierczak K.M."/>
            <person name="Andrzejewski T.M."/>
            <person name="Davidsen T.M."/>
            <person name="Wayne K.J."/>
            <person name="Tettelin H."/>
            <person name="Glass J.I."/>
            <person name="Rusch D."/>
            <person name="Podicherti R."/>
            <person name="Tsui H.-C.T."/>
            <person name="Winkler M.E."/>
        </authorList>
    </citation>
    <scope>NUCLEOTIDE SEQUENCE</scope>
</reference>
<dbReference type="InterPro" id="IPR011042">
    <property type="entry name" value="6-blade_b-propeller_TolB-like"/>
</dbReference>
<name>A0A382IE37_9ZZZZ</name>
<dbReference type="Gene3D" id="2.120.10.30">
    <property type="entry name" value="TolB, C-terminal domain"/>
    <property type="match status" value="1"/>
</dbReference>
<feature type="non-terminal residue" evidence="2">
    <location>
        <position position="1"/>
    </location>
</feature>
<organism evidence="2">
    <name type="scientific">marine metagenome</name>
    <dbReference type="NCBI Taxonomy" id="408172"/>
    <lineage>
        <taxon>unclassified sequences</taxon>
        <taxon>metagenomes</taxon>
        <taxon>ecological metagenomes</taxon>
    </lineage>
</organism>
<gene>
    <name evidence="2" type="ORF">METZ01_LOCUS250383</name>
</gene>
<dbReference type="AlphaFoldDB" id="A0A382IE37"/>